<evidence type="ECO:0000256" key="3">
    <source>
        <dbReference type="ARBA" id="ARBA00023134"/>
    </source>
</evidence>
<evidence type="ECO:0000256" key="2">
    <source>
        <dbReference type="ARBA" id="ARBA00022741"/>
    </source>
</evidence>
<dbReference type="InterPro" id="IPR020805">
    <property type="entry name" value="Cell_div_FtsZ_CS"/>
</dbReference>
<dbReference type="InterPro" id="IPR024757">
    <property type="entry name" value="FtsZ_C"/>
</dbReference>
<dbReference type="InterPro" id="IPR037103">
    <property type="entry name" value="Tubulin/FtsZ-like_C"/>
</dbReference>
<reference evidence="6" key="1">
    <citation type="journal article" date="2014" name="Front. Microbiol.">
        <title>High frequency of phylogenetically diverse reductive dehalogenase-homologous genes in deep subseafloor sedimentary metagenomes.</title>
        <authorList>
            <person name="Kawai M."/>
            <person name="Futagami T."/>
            <person name="Toyoda A."/>
            <person name="Takaki Y."/>
            <person name="Nishi S."/>
            <person name="Hori S."/>
            <person name="Arai W."/>
            <person name="Tsubouchi T."/>
            <person name="Morono Y."/>
            <person name="Uchiyama I."/>
            <person name="Ito T."/>
            <person name="Fujiyama A."/>
            <person name="Inagaki F."/>
            <person name="Takami H."/>
        </authorList>
    </citation>
    <scope>NUCLEOTIDE SEQUENCE</scope>
    <source>
        <strain evidence="6">Expedition CK06-06</strain>
    </source>
</reference>
<keyword evidence="3" id="KW-0342">GTP-binding</keyword>
<dbReference type="InterPro" id="IPR036525">
    <property type="entry name" value="Tubulin/FtsZ_GTPase_sf"/>
</dbReference>
<dbReference type="PRINTS" id="PR00423">
    <property type="entry name" value="CELLDVISFTSZ"/>
</dbReference>
<dbReference type="PROSITE" id="PS01135">
    <property type="entry name" value="FTSZ_2"/>
    <property type="match status" value="1"/>
</dbReference>
<dbReference type="InterPro" id="IPR045061">
    <property type="entry name" value="FtsZ/CetZ"/>
</dbReference>
<keyword evidence="2" id="KW-0547">Nucleotide-binding</keyword>
<dbReference type="InterPro" id="IPR008280">
    <property type="entry name" value="Tub_FtsZ_C"/>
</dbReference>
<dbReference type="InterPro" id="IPR003008">
    <property type="entry name" value="Tubulin_FtsZ_GTPase"/>
</dbReference>
<dbReference type="Pfam" id="PF12327">
    <property type="entry name" value="FtsZ_C"/>
    <property type="match status" value="1"/>
</dbReference>
<dbReference type="PROSITE" id="PS01134">
    <property type="entry name" value="FTSZ_1"/>
    <property type="match status" value="1"/>
</dbReference>
<feature type="non-terminal residue" evidence="6">
    <location>
        <position position="1"/>
    </location>
</feature>
<comment type="caution">
    <text evidence="6">The sequence shown here is derived from an EMBL/GenBank/DDBJ whole genome shotgun (WGS) entry which is preliminary data.</text>
</comment>
<dbReference type="Pfam" id="PF00091">
    <property type="entry name" value="Tubulin"/>
    <property type="match status" value="1"/>
</dbReference>
<comment type="similarity">
    <text evidence="1">Belongs to the FtsZ family.</text>
</comment>
<dbReference type="PANTHER" id="PTHR30314">
    <property type="entry name" value="CELL DIVISION PROTEIN FTSZ-RELATED"/>
    <property type="match status" value="1"/>
</dbReference>
<dbReference type="CDD" id="cd02201">
    <property type="entry name" value="FtsZ_type1"/>
    <property type="match status" value="1"/>
</dbReference>
<proteinExistence type="inferred from homology"/>
<feature type="domain" description="Tubulin/FtsZ GTPase" evidence="4">
    <location>
        <begin position="5"/>
        <end position="197"/>
    </location>
</feature>
<dbReference type="GO" id="GO:0032153">
    <property type="term" value="C:cell division site"/>
    <property type="evidence" value="ECO:0007669"/>
    <property type="project" value="TreeGrafter"/>
</dbReference>
<gene>
    <name evidence="6" type="ORF">S01H1_09240</name>
</gene>
<dbReference type="GO" id="GO:0005525">
    <property type="term" value="F:GTP binding"/>
    <property type="evidence" value="ECO:0007669"/>
    <property type="project" value="UniProtKB-KW"/>
</dbReference>
<evidence type="ECO:0008006" key="7">
    <source>
        <dbReference type="Google" id="ProtNLM"/>
    </source>
</evidence>
<feature type="domain" description="Tubulin/FtsZ 2-layer sandwich" evidence="5">
    <location>
        <begin position="199"/>
        <end position="317"/>
    </location>
</feature>
<dbReference type="PANTHER" id="PTHR30314:SF3">
    <property type="entry name" value="MITOCHONDRIAL DIVISION PROTEIN FSZA"/>
    <property type="match status" value="1"/>
</dbReference>
<dbReference type="GO" id="GO:0051301">
    <property type="term" value="P:cell division"/>
    <property type="evidence" value="ECO:0007669"/>
    <property type="project" value="TreeGrafter"/>
</dbReference>
<evidence type="ECO:0000313" key="6">
    <source>
        <dbReference type="EMBL" id="GAF82581.1"/>
    </source>
</evidence>
<dbReference type="GO" id="GO:0003924">
    <property type="term" value="F:GTPase activity"/>
    <property type="evidence" value="ECO:0007669"/>
    <property type="project" value="InterPro"/>
</dbReference>
<dbReference type="InterPro" id="IPR000158">
    <property type="entry name" value="Cell_div_FtsZ"/>
</dbReference>
<dbReference type="SUPFAM" id="SSF55307">
    <property type="entry name" value="Tubulin C-terminal domain-like"/>
    <property type="match status" value="1"/>
</dbReference>
<dbReference type="SMART" id="SM00865">
    <property type="entry name" value="Tubulin_C"/>
    <property type="match status" value="1"/>
</dbReference>
<organism evidence="6">
    <name type="scientific">marine sediment metagenome</name>
    <dbReference type="NCBI Taxonomy" id="412755"/>
    <lineage>
        <taxon>unclassified sequences</taxon>
        <taxon>metagenomes</taxon>
        <taxon>ecological metagenomes</taxon>
    </lineage>
</organism>
<name>X0T5H9_9ZZZZ</name>
<dbReference type="EMBL" id="BARS01004722">
    <property type="protein sequence ID" value="GAF82581.1"/>
    <property type="molecule type" value="Genomic_DNA"/>
</dbReference>
<dbReference type="HAMAP" id="MF_00909">
    <property type="entry name" value="FtsZ"/>
    <property type="match status" value="1"/>
</dbReference>
<evidence type="ECO:0000259" key="4">
    <source>
        <dbReference type="SMART" id="SM00864"/>
    </source>
</evidence>
<evidence type="ECO:0000259" key="5">
    <source>
        <dbReference type="SMART" id="SM00865"/>
    </source>
</evidence>
<dbReference type="FunFam" id="3.40.50.1440:FF:000001">
    <property type="entry name" value="Cell division protein FtsZ"/>
    <property type="match status" value="1"/>
</dbReference>
<dbReference type="Gene3D" id="3.40.50.1440">
    <property type="entry name" value="Tubulin/FtsZ, GTPase domain"/>
    <property type="match status" value="1"/>
</dbReference>
<sequence length="385" mass="40145">WNGVAIKVTGIGGAGSNAVDRMIQIGIPGVDFIAANTDAQALARSEAPCKIQLGAKLTKGLGTGGNPAVGAKAAQESREQLGKALHGADMIFIAAGMGGGTGTGAAPIVAQIARAQKALTIAVVTKPFAFEGTKRLIIAEDGIARLKEEVDTLIVVPNDRLLEIVNEQISLDIAFRIADEVLRQGVQGISELVTRPGIVNLDLASVRSIMGQASGALMSIGQGQGGDKATEAARTALESPLLNIRLISGAEGILVNITGGADLSLAEVSQAMEIISRAAKPEAEILFGAVIDPRMEGRVQITLVATGVRVEELTTAPLPRAERLFLGRDISDEPLFGRPLTDWAKPASSPLTYEVDLAARSPVHSLIGGEDLDVPAFLRRRRLGK</sequence>
<protein>
    <recommendedName>
        <fullName evidence="7">Cell division protein FtsZ</fullName>
    </recommendedName>
</protein>
<dbReference type="SMART" id="SM00864">
    <property type="entry name" value="Tubulin"/>
    <property type="match status" value="1"/>
</dbReference>
<dbReference type="GO" id="GO:0005737">
    <property type="term" value="C:cytoplasm"/>
    <property type="evidence" value="ECO:0007669"/>
    <property type="project" value="TreeGrafter"/>
</dbReference>
<dbReference type="SUPFAM" id="SSF52490">
    <property type="entry name" value="Tubulin nucleotide-binding domain-like"/>
    <property type="match status" value="1"/>
</dbReference>
<dbReference type="InterPro" id="IPR018316">
    <property type="entry name" value="Tubulin/FtsZ_2-layer-sand-dom"/>
</dbReference>
<dbReference type="AlphaFoldDB" id="X0T5H9"/>
<evidence type="ECO:0000256" key="1">
    <source>
        <dbReference type="ARBA" id="ARBA00009690"/>
    </source>
</evidence>
<accession>X0T5H9</accession>
<dbReference type="NCBIfam" id="TIGR00065">
    <property type="entry name" value="ftsZ"/>
    <property type="match status" value="1"/>
</dbReference>
<dbReference type="Gene3D" id="3.30.1330.20">
    <property type="entry name" value="Tubulin/FtsZ, C-terminal domain"/>
    <property type="match status" value="1"/>
</dbReference>